<sequence>MRVNGLSPSPYPLDRTVRPGSAPVPYRDSQRAAERPRAIDVSPASEHFQQRTGRAQQSTSESVALENYRPIRYSEAQAERPLSSRVAQALASYTSTASFRSDPDAAEVLGLDLYA</sequence>
<reference evidence="2 3" key="1">
    <citation type="submission" date="2018-01" db="EMBL/GenBank/DDBJ databases">
        <title>Denitrification phenotypes of diverse strains of Pseudomonas stutzeri.</title>
        <authorList>
            <person name="Milligan D.A."/>
            <person name="Bergaust L."/>
            <person name="Bakken L.R."/>
            <person name="Frostegard A."/>
        </authorList>
    </citation>
    <scope>NUCLEOTIDE SEQUENCE [LARGE SCALE GENOMIC DNA]</scope>
    <source>
        <strain evidence="2 3">DSM 50238</strain>
    </source>
</reference>
<dbReference type="AlphaFoldDB" id="A0A8E2QBC6"/>
<protein>
    <submittedName>
        <fullName evidence="2">Uncharacterized protein</fullName>
    </submittedName>
</protein>
<dbReference type="Proteomes" id="UP000235881">
    <property type="component" value="Unassembled WGS sequence"/>
</dbReference>
<evidence type="ECO:0000313" key="3">
    <source>
        <dbReference type="Proteomes" id="UP000235881"/>
    </source>
</evidence>
<name>A0A8E2QBC6_9GAMM</name>
<comment type="caution">
    <text evidence="2">The sequence shown here is derived from an EMBL/GenBank/DDBJ whole genome shotgun (WGS) entry which is preliminary data.</text>
</comment>
<organism evidence="2 3">
    <name type="scientific">Stutzerimonas degradans</name>
    <dbReference type="NCBI Taxonomy" id="2968968"/>
    <lineage>
        <taxon>Bacteria</taxon>
        <taxon>Pseudomonadati</taxon>
        <taxon>Pseudomonadota</taxon>
        <taxon>Gammaproteobacteria</taxon>
        <taxon>Pseudomonadales</taxon>
        <taxon>Pseudomonadaceae</taxon>
        <taxon>Stutzerimonas</taxon>
    </lineage>
</organism>
<evidence type="ECO:0000313" key="2">
    <source>
        <dbReference type="EMBL" id="PNF74989.1"/>
    </source>
</evidence>
<feature type="compositionally biased region" description="Basic and acidic residues" evidence="1">
    <location>
        <begin position="28"/>
        <end position="38"/>
    </location>
</feature>
<proteinExistence type="predicted"/>
<evidence type="ECO:0000256" key="1">
    <source>
        <dbReference type="SAM" id="MobiDB-lite"/>
    </source>
</evidence>
<dbReference type="RefSeq" id="WP_102829629.1">
    <property type="nucleotide sequence ID" value="NZ_CP065721.1"/>
</dbReference>
<dbReference type="EMBL" id="POUK01000009">
    <property type="protein sequence ID" value="PNF74989.1"/>
    <property type="molecule type" value="Genomic_DNA"/>
</dbReference>
<gene>
    <name evidence="2" type="ORF">CXK95_18700</name>
</gene>
<accession>A0A8E2QBC6</accession>
<feature type="compositionally biased region" description="Polar residues" evidence="1">
    <location>
        <begin position="50"/>
        <end position="62"/>
    </location>
</feature>
<feature type="region of interest" description="Disordered" evidence="1">
    <location>
        <begin position="1"/>
        <end position="63"/>
    </location>
</feature>
<keyword evidence="3" id="KW-1185">Reference proteome</keyword>